<dbReference type="UniPathway" id="UPA00392"/>
<dbReference type="EMBL" id="FPAA01000004">
    <property type="protein sequence ID" value="SFS58625.1"/>
    <property type="molecule type" value="Genomic_DNA"/>
</dbReference>
<dbReference type="RefSeq" id="WP_091835482.1">
    <property type="nucleotide sequence ID" value="NZ_FPAA01000004.1"/>
</dbReference>
<evidence type="ECO:0000313" key="14">
    <source>
        <dbReference type="EMBL" id="SFS58625.1"/>
    </source>
</evidence>
<dbReference type="AlphaFoldDB" id="A0A1I6R1T4"/>
<comment type="subunit">
    <text evidence="3 13">Monomer.</text>
</comment>
<gene>
    <name evidence="13" type="primary">queA</name>
    <name evidence="14" type="ORF">SAMN05444972_10431</name>
</gene>
<dbReference type="PANTHER" id="PTHR30307:SF0">
    <property type="entry name" value="S-ADENOSYLMETHIONINE:TRNA RIBOSYLTRANSFERASE-ISOMERASE"/>
    <property type="match status" value="1"/>
</dbReference>
<evidence type="ECO:0000256" key="3">
    <source>
        <dbReference type="ARBA" id="ARBA00011245"/>
    </source>
</evidence>
<dbReference type="InterPro" id="IPR042118">
    <property type="entry name" value="QueA_dom1"/>
</dbReference>
<keyword evidence="15" id="KW-1185">Reference proteome</keyword>
<dbReference type="NCBIfam" id="TIGR00113">
    <property type="entry name" value="queA"/>
    <property type="match status" value="1"/>
</dbReference>
<evidence type="ECO:0000256" key="10">
    <source>
        <dbReference type="ARBA" id="ARBA00066503"/>
    </source>
</evidence>
<evidence type="ECO:0000313" key="15">
    <source>
        <dbReference type="Proteomes" id="UP000198660"/>
    </source>
</evidence>
<evidence type="ECO:0000256" key="12">
    <source>
        <dbReference type="ARBA" id="ARBA00076160"/>
    </source>
</evidence>
<keyword evidence="5 13" id="KW-0808">Transferase</keyword>
<evidence type="ECO:0000256" key="2">
    <source>
        <dbReference type="ARBA" id="ARBA00004691"/>
    </source>
</evidence>
<organism evidence="14 15">
    <name type="scientific">Marininema halotolerans</name>
    <dbReference type="NCBI Taxonomy" id="1155944"/>
    <lineage>
        <taxon>Bacteria</taxon>
        <taxon>Bacillati</taxon>
        <taxon>Bacillota</taxon>
        <taxon>Bacilli</taxon>
        <taxon>Bacillales</taxon>
        <taxon>Thermoactinomycetaceae</taxon>
        <taxon>Marininema</taxon>
    </lineage>
</organism>
<dbReference type="InterPro" id="IPR042119">
    <property type="entry name" value="QueA_dom2"/>
</dbReference>
<dbReference type="InterPro" id="IPR036100">
    <property type="entry name" value="QueA_sf"/>
</dbReference>
<comment type="subcellular location">
    <subcellularLocation>
        <location evidence="1 13">Cytoplasm</location>
    </subcellularLocation>
</comment>
<name>A0A1I6R1T4_9BACL</name>
<comment type="pathway">
    <text evidence="2 13">tRNA modification; tRNA-queuosine biosynthesis.</text>
</comment>
<proteinExistence type="inferred from homology"/>
<evidence type="ECO:0000256" key="4">
    <source>
        <dbReference type="ARBA" id="ARBA00022490"/>
    </source>
</evidence>
<dbReference type="Pfam" id="PF02547">
    <property type="entry name" value="Queuosine_synth"/>
    <property type="match status" value="1"/>
</dbReference>
<evidence type="ECO:0000256" key="5">
    <source>
        <dbReference type="ARBA" id="ARBA00022679"/>
    </source>
</evidence>
<dbReference type="OrthoDB" id="9805933at2"/>
<dbReference type="SUPFAM" id="SSF111337">
    <property type="entry name" value="QueA-like"/>
    <property type="match status" value="1"/>
</dbReference>
<accession>A0A1I6R1T4</accession>
<reference evidence="15" key="1">
    <citation type="submission" date="2016-10" db="EMBL/GenBank/DDBJ databases">
        <authorList>
            <person name="Varghese N."/>
            <person name="Submissions S."/>
        </authorList>
    </citation>
    <scope>NUCLEOTIDE SEQUENCE [LARGE SCALE GENOMIC DNA]</scope>
    <source>
        <strain evidence="15">DSM 45789</strain>
    </source>
</reference>
<keyword evidence="7 13" id="KW-0671">Queuosine biosynthesis</keyword>
<dbReference type="GO" id="GO:0008616">
    <property type="term" value="P:tRNA queuosine(34) biosynthetic process"/>
    <property type="evidence" value="ECO:0007669"/>
    <property type="project" value="UniProtKB-UniRule"/>
</dbReference>
<dbReference type="GO" id="GO:0051075">
    <property type="term" value="F:S-adenosylmethionine:tRNA ribosyltransferase-isomerase activity"/>
    <property type="evidence" value="ECO:0007669"/>
    <property type="project" value="UniProtKB-EC"/>
</dbReference>
<dbReference type="Gene3D" id="2.40.10.240">
    <property type="entry name" value="QueA-like"/>
    <property type="match status" value="1"/>
</dbReference>
<evidence type="ECO:0000256" key="9">
    <source>
        <dbReference type="ARBA" id="ARBA00061210"/>
    </source>
</evidence>
<keyword evidence="14" id="KW-0413">Isomerase</keyword>
<protein>
    <recommendedName>
        <fullName evidence="11 13">S-adenosylmethionine:tRNA ribosyltransferase-isomerase</fullName>
        <ecNumber evidence="10 13">2.4.99.17</ecNumber>
    </recommendedName>
    <alternativeName>
        <fullName evidence="12 13">Queuosine biosynthesis protein QueA</fullName>
    </alternativeName>
</protein>
<sequence length="343" mass="38337">MDVSLFDFDLPQELIAQTPLLNRSSSRLLVLDRKTEEIEHGTFADLLGYLKAGDVLVLNDTRVRPARLIGVKEETGAQIELLLLKPLGEDRWEALVKPAKRVKEGTVISFGEGRLKAIAQEEADMAGGRVFQLHYTASDLEELLVDLGQMPLPPYIREELAEKERYQTVYSRETGSAAAPTAGLHFTPELLQAAKEKGVEVTFLTLHVGLGTFRPVNVETLEAHQMHAEFYSLGEESANRIHRAKEEGRRVIAVGTTAVRTLETIARDHGEIRATSGWTDIFIYPGVKFQVVDALLTNFHLPKSTLIMLVSAFAGRELTLHAYQEAVEEQYRFFSFGDAMFIL</sequence>
<comment type="function">
    <text evidence="13">Transfers and isomerizes the ribose moiety from AdoMet to the 7-aminomethyl group of 7-deazaguanine (preQ1-tRNA) to give epoxyqueuosine (oQ-tRNA).</text>
</comment>
<dbReference type="Gene3D" id="3.40.1780.10">
    <property type="entry name" value="QueA-like"/>
    <property type="match status" value="1"/>
</dbReference>
<dbReference type="HAMAP" id="MF_00113">
    <property type="entry name" value="QueA"/>
    <property type="match status" value="1"/>
</dbReference>
<dbReference type="PANTHER" id="PTHR30307">
    <property type="entry name" value="S-ADENOSYLMETHIONINE:TRNA RIBOSYLTRANSFERASE-ISOMERASE"/>
    <property type="match status" value="1"/>
</dbReference>
<dbReference type="InterPro" id="IPR003699">
    <property type="entry name" value="QueA"/>
</dbReference>
<dbReference type="Proteomes" id="UP000198660">
    <property type="component" value="Unassembled WGS sequence"/>
</dbReference>
<dbReference type="EC" id="2.4.99.17" evidence="10 13"/>
<comment type="catalytic activity">
    <reaction evidence="8 13">
        <text>7-aminomethyl-7-carbaguanosine(34) in tRNA + S-adenosyl-L-methionine = epoxyqueuosine(34) in tRNA + adenine + L-methionine + 2 H(+)</text>
        <dbReference type="Rhea" id="RHEA:32155"/>
        <dbReference type="Rhea" id="RHEA-COMP:10342"/>
        <dbReference type="Rhea" id="RHEA-COMP:18582"/>
        <dbReference type="ChEBI" id="CHEBI:15378"/>
        <dbReference type="ChEBI" id="CHEBI:16708"/>
        <dbReference type="ChEBI" id="CHEBI:57844"/>
        <dbReference type="ChEBI" id="CHEBI:59789"/>
        <dbReference type="ChEBI" id="CHEBI:82833"/>
        <dbReference type="ChEBI" id="CHEBI:194443"/>
        <dbReference type="EC" id="2.4.99.17"/>
    </reaction>
</comment>
<dbReference type="FunFam" id="2.40.10.240:FF:000002">
    <property type="entry name" value="S-adenosylmethionine:tRNA ribosyltransferase-isomerase"/>
    <property type="match status" value="1"/>
</dbReference>
<keyword evidence="4 13" id="KW-0963">Cytoplasm</keyword>
<dbReference type="FunFam" id="3.40.1780.10:FF:000001">
    <property type="entry name" value="S-adenosylmethionine:tRNA ribosyltransferase-isomerase"/>
    <property type="match status" value="1"/>
</dbReference>
<comment type="similarity">
    <text evidence="9 13">Belongs to the QueA family.</text>
</comment>
<evidence type="ECO:0000256" key="6">
    <source>
        <dbReference type="ARBA" id="ARBA00022691"/>
    </source>
</evidence>
<evidence type="ECO:0000256" key="1">
    <source>
        <dbReference type="ARBA" id="ARBA00004496"/>
    </source>
</evidence>
<dbReference type="GO" id="GO:0005737">
    <property type="term" value="C:cytoplasm"/>
    <property type="evidence" value="ECO:0007669"/>
    <property type="project" value="UniProtKB-SubCell"/>
</dbReference>
<dbReference type="NCBIfam" id="NF001140">
    <property type="entry name" value="PRK00147.1"/>
    <property type="match status" value="1"/>
</dbReference>
<evidence type="ECO:0000256" key="8">
    <source>
        <dbReference type="ARBA" id="ARBA00052751"/>
    </source>
</evidence>
<evidence type="ECO:0000256" key="7">
    <source>
        <dbReference type="ARBA" id="ARBA00022785"/>
    </source>
</evidence>
<evidence type="ECO:0000256" key="13">
    <source>
        <dbReference type="HAMAP-Rule" id="MF_00113"/>
    </source>
</evidence>
<keyword evidence="6 13" id="KW-0949">S-adenosyl-L-methionine</keyword>
<evidence type="ECO:0000256" key="11">
    <source>
        <dbReference type="ARBA" id="ARBA00069325"/>
    </source>
</evidence>